<accession>A0ABR7S0F5</accession>
<evidence type="ECO:0000256" key="1">
    <source>
        <dbReference type="SAM" id="MobiDB-lite"/>
    </source>
</evidence>
<organism evidence="2 3">
    <name type="scientific">Aquipseudomonas alcaligenes</name>
    <name type="common">Pseudomonas alcaligenes</name>
    <dbReference type="NCBI Taxonomy" id="43263"/>
    <lineage>
        <taxon>Bacteria</taxon>
        <taxon>Pseudomonadati</taxon>
        <taxon>Pseudomonadota</taxon>
        <taxon>Gammaproteobacteria</taxon>
        <taxon>Pseudomonadales</taxon>
        <taxon>Pseudomonadaceae</taxon>
        <taxon>Aquipseudomonas</taxon>
    </lineage>
</organism>
<dbReference type="Proteomes" id="UP000744555">
    <property type="component" value="Unassembled WGS sequence"/>
</dbReference>
<keyword evidence="3" id="KW-1185">Reference proteome</keyword>
<evidence type="ECO:0000313" key="3">
    <source>
        <dbReference type="Proteomes" id="UP000744555"/>
    </source>
</evidence>
<evidence type="ECO:0008006" key="4">
    <source>
        <dbReference type="Google" id="ProtNLM"/>
    </source>
</evidence>
<reference evidence="2 3" key="1">
    <citation type="submission" date="2016-06" db="EMBL/GenBank/DDBJ databases">
        <authorList>
            <person name="Ramos C."/>
            <person name="Pintado A."/>
            <person name="Crespo-Gomez J.I."/>
        </authorList>
    </citation>
    <scope>NUCLEOTIDE SEQUENCE [LARGE SCALE GENOMIC DNA]</scope>
    <source>
        <strain evidence="2 3">AVO110</strain>
    </source>
</reference>
<proteinExistence type="predicted"/>
<feature type="region of interest" description="Disordered" evidence="1">
    <location>
        <begin position="27"/>
        <end position="47"/>
    </location>
</feature>
<sequence>MFSTITRIALALMLLNTAGCIYYEDDYGRYGHDHDRYEHSRYGDRDCDDRDYGRHGCRHGENDQGENEQD</sequence>
<comment type="caution">
    <text evidence="2">The sequence shown here is derived from an EMBL/GenBank/DDBJ whole genome shotgun (WGS) entry which is preliminary data.</text>
</comment>
<name>A0ABR7S0F5_AQUAC</name>
<gene>
    <name evidence="2" type="ORF">A9179_12275</name>
</gene>
<dbReference type="EMBL" id="LZEU01000001">
    <property type="protein sequence ID" value="MBC9251052.1"/>
    <property type="molecule type" value="Genomic_DNA"/>
</dbReference>
<dbReference type="RefSeq" id="WP_187806185.1">
    <property type="nucleotide sequence ID" value="NZ_LZEU01000001.1"/>
</dbReference>
<evidence type="ECO:0000313" key="2">
    <source>
        <dbReference type="EMBL" id="MBC9251052.1"/>
    </source>
</evidence>
<protein>
    <recommendedName>
        <fullName evidence="4">Lipoprotein</fullName>
    </recommendedName>
</protein>